<keyword evidence="2" id="KW-1185">Reference proteome</keyword>
<evidence type="ECO:0000313" key="1">
    <source>
        <dbReference type="EMBL" id="AQT28541.1"/>
    </source>
</evidence>
<sequence length="84" mass="9600">MRVRFYANLDQANVEEREVLAQRALANHTTQETSYLYVNEKTGRVMARDAHDGKMITVAGSDDLHNDGSYVLRQGFRIETARNI</sequence>
<reference evidence="1 2" key="1">
    <citation type="submission" date="2017-01" db="EMBL/GenBank/DDBJ databases">
        <authorList>
            <person name="Mah S.A."/>
            <person name="Swanson W.J."/>
            <person name="Moy G.W."/>
            <person name="Vacquier V.D."/>
        </authorList>
    </citation>
    <scope>NUCLEOTIDE SEQUENCE [LARGE SCALE GENOMIC DNA]</scope>
</reference>
<accession>A0A1S6L2Y0</accession>
<name>A0A1S6L2Y0_9CAUD</name>
<evidence type="ECO:0000313" key="2">
    <source>
        <dbReference type="Proteomes" id="UP000221250"/>
    </source>
</evidence>
<dbReference type="EMBL" id="KY448244">
    <property type="protein sequence ID" value="AQT28541.1"/>
    <property type="molecule type" value="Genomic_DNA"/>
</dbReference>
<organism evidence="1 2">
    <name type="scientific">Erwinia phage vB_EamM_Yoloswag</name>
    <dbReference type="NCBI Taxonomy" id="1958956"/>
    <lineage>
        <taxon>Viruses</taxon>
        <taxon>Duplodnaviria</taxon>
        <taxon>Heunggongvirae</taxon>
        <taxon>Uroviricota</taxon>
        <taxon>Caudoviricetes</taxon>
        <taxon>Yoloswagvirus</taxon>
        <taxon>Yoloswagvirus yoloswag</taxon>
    </lineage>
</organism>
<gene>
    <name evidence="1" type="ORF">YOLOSWAG_57</name>
</gene>
<protein>
    <submittedName>
        <fullName evidence="1">Uncharacterized protein</fullName>
    </submittedName>
</protein>
<dbReference type="Proteomes" id="UP000221250">
    <property type="component" value="Segment"/>
</dbReference>
<proteinExistence type="predicted"/>